<dbReference type="GO" id="GO:0051539">
    <property type="term" value="F:4 iron, 4 sulfur cluster binding"/>
    <property type="evidence" value="ECO:0007669"/>
    <property type="project" value="UniProtKB-UniRule"/>
</dbReference>
<comment type="cofactor">
    <cofactor evidence="1 14">
        <name>FAD</name>
        <dbReference type="ChEBI" id="CHEBI:57692"/>
    </cofactor>
</comment>
<keyword evidence="10 14" id="KW-0408">Iron</keyword>
<evidence type="ECO:0000256" key="1">
    <source>
        <dbReference type="ARBA" id="ARBA00001974"/>
    </source>
</evidence>
<dbReference type="SUPFAM" id="SSF51905">
    <property type="entry name" value="FAD/NAD(P)-binding domain"/>
    <property type="match status" value="1"/>
</dbReference>
<name>A0A1D1W8U5_RAMVA</name>
<feature type="domain" description="4Fe-4S ferredoxin-type" evidence="15">
    <location>
        <begin position="583"/>
        <end position="613"/>
    </location>
</feature>
<keyword evidence="9 14" id="KW-0560">Oxidoreductase</keyword>
<dbReference type="OrthoDB" id="437331at2759"/>
<evidence type="ECO:0000256" key="6">
    <source>
        <dbReference type="ARBA" id="ARBA00022723"/>
    </source>
</evidence>
<evidence type="ECO:0000256" key="10">
    <source>
        <dbReference type="ARBA" id="ARBA00023004"/>
    </source>
</evidence>
<dbReference type="AlphaFoldDB" id="A0A1D1W8U5"/>
<keyword evidence="7 14" id="KW-0274">FAD</keyword>
<protein>
    <recommendedName>
        <fullName evidence="14">Electron transfer flavoprotein-ubiquinone oxidoreductase</fullName>
        <shortName evidence="14">ETF-QO</shortName>
        <ecNumber evidence="14">1.5.5.1</ecNumber>
    </recommendedName>
</protein>
<evidence type="ECO:0000256" key="5">
    <source>
        <dbReference type="ARBA" id="ARBA00022630"/>
    </source>
</evidence>
<dbReference type="FunFam" id="3.30.70.20:FF:000012">
    <property type="entry name" value="Electron transfer flavoprotein-ubiquinone oxidoreductase, mitochondrial"/>
    <property type="match status" value="1"/>
</dbReference>
<dbReference type="InterPro" id="IPR023753">
    <property type="entry name" value="FAD/NAD-binding_dom"/>
</dbReference>
<dbReference type="SUPFAM" id="SSF54862">
    <property type="entry name" value="4Fe-4S ferredoxins"/>
    <property type="match status" value="1"/>
</dbReference>
<dbReference type="EC" id="1.5.5.1" evidence="14"/>
<sequence length="623" mass="69208">MSLRHAARSALKRGQGISSRTLVRFYTQETAEHKDESKSHPAKKITTHYAVNPRENDPRWKDVDMERVADETDVLIVGGGPAGMSAAIRLKQLAKEKGEEMRVTLLEKSAEIGNHILSGTCLEPIALNELIPDWEEKGAPLHTPVTKDKFYLLTEKGKINIPIFPGMPMHNHGNFIVRLGNFTKWLSTQAEAEGVEIYPGTPAYEVLYHEDGSVKGVATNDVGIHKDGSPKSGFQRGMELHAKMTLFAEGCHGHLTQTVVSKFNLRSHSEPQTYGIGLKEIWEIDKDMHEPGKIIHTVGWPFDRHTYGGTFMYHLGEGDAPLVAVGLVVGLDYKNPYTNPYREFQRFKHHPAMESYFRNGKRISYGARALNEGGFQSIPRLAFPGGALIGCAAGFMNVPKIKGTHTAMKSGMLAAESVFDTLHHPEHNAEQKTKGLEPSSYDERLKNSWIYKELYKVRNVKPSFDSPLGLYGGLAYTGIFHILLGGREPWTLSHGGPDYQKMKPADQFKPIDYPKPDGKISFDLLTSVALTGTNHDHDQPPHLVLRDDAVQTERNLPVFGGPEQRFCPAGVYEYITDESTGDARFQINAQNCIHCKTCSIKDPSQNILWVTPEPGGGPAYSGM</sequence>
<dbReference type="InterPro" id="IPR017896">
    <property type="entry name" value="4Fe4S_Fe-S-bd"/>
</dbReference>
<comment type="catalytic activity">
    <reaction evidence="13 14">
        <text>a ubiquinone + reduced [electron-transfer flavoprotein] = a ubiquinol + oxidized [electron-transfer flavoprotein] + H(+)</text>
        <dbReference type="Rhea" id="RHEA:24052"/>
        <dbReference type="Rhea" id="RHEA-COMP:9565"/>
        <dbReference type="Rhea" id="RHEA-COMP:9566"/>
        <dbReference type="Rhea" id="RHEA-COMP:10685"/>
        <dbReference type="Rhea" id="RHEA-COMP:10686"/>
        <dbReference type="ChEBI" id="CHEBI:15378"/>
        <dbReference type="ChEBI" id="CHEBI:16389"/>
        <dbReference type="ChEBI" id="CHEBI:17976"/>
        <dbReference type="ChEBI" id="CHEBI:57692"/>
        <dbReference type="ChEBI" id="CHEBI:58307"/>
        <dbReference type="EC" id="1.5.5.1"/>
    </reaction>
</comment>
<dbReference type="PROSITE" id="PS51379">
    <property type="entry name" value="4FE4S_FER_2"/>
    <property type="match status" value="1"/>
</dbReference>
<keyword evidence="8 14" id="KW-0249">Electron transport</keyword>
<evidence type="ECO:0000256" key="8">
    <source>
        <dbReference type="ARBA" id="ARBA00022982"/>
    </source>
</evidence>
<dbReference type="Gene3D" id="3.30.70.20">
    <property type="match status" value="1"/>
</dbReference>
<evidence type="ECO:0000256" key="7">
    <source>
        <dbReference type="ARBA" id="ARBA00022827"/>
    </source>
</evidence>
<dbReference type="Pfam" id="PF21162">
    <property type="entry name" value="ETFQO_UQ-bd"/>
    <property type="match status" value="1"/>
</dbReference>
<evidence type="ECO:0000256" key="13">
    <source>
        <dbReference type="ARBA" id="ARBA00052682"/>
    </source>
</evidence>
<keyword evidence="3 14" id="KW-0813">Transport</keyword>
<dbReference type="SUPFAM" id="SSF54373">
    <property type="entry name" value="FAD-linked reductases, C-terminal domain"/>
    <property type="match status" value="1"/>
</dbReference>
<dbReference type="InterPro" id="IPR049398">
    <property type="entry name" value="ETF-QO/FixC_UQ-bd"/>
</dbReference>
<dbReference type="STRING" id="947166.A0A1D1W8U5"/>
<keyword evidence="17" id="KW-1185">Reference proteome</keyword>
<gene>
    <name evidence="16" type="primary">RvY_17710-1</name>
    <name evidence="16" type="synonym">RvY_17710.1</name>
    <name evidence="16" type="ORF">RvY_17710</name>
</gene>
<dbReference type="InterPro" id="IPR007859">
    <property type="entry name" value="ETF-QO/FixX_C"/>
</dbReference>
<reference evidence="16 17" key="1">
    <citation type="journal article" date="2016" name="Nat. Commun.">
        <title>Extremotolerant tardigrade genome and improved radiotolerance of human cultured cells by tardigrade-unique protein.</title>
        <authorList>
            <person name="Hashimoto T."/>
            <person name="Horikawa D.D."/>
            <person name="Saito Y."/>
            <person name="Kuwahara H."/>
            <person name="Kozuka-Hata H."/>
            <person name="Shin-I T."/>
            <person name="Minakuchi Y."/>
            <person name="Ohishi K."/>
            <person name="Motoyama A."/>
            <person name="Aizu T."/>
            <person name="Enomoto A."/>
            <person name="Kondo K."/>
            <person name="Tanaka S."/>
            <person name="Hara Y."/>
            <person name="Koshikawa S."/>
            <person name="Sagara H."/>
            <person name="Miura T."/>
            <person name="Yokobori S."/>
            <person name="Miyagawa K."/>
            <person name="Suzuki Y."/>
            <person name="Kubo T."/>
            <person name="Oyama M."/>
            <person name="Kohara Y."/>
            <person name="Fujiyama A."/>
            <person name="Arakawa K."/>
            <person name="Katayama T."/>
            <person name="Toyoda A."/>
            <person name="Kunieda T."/>
        </authorList>
    </citation>
    <scope>NUCLEOTIDE SEQUENCE [LARGE SCALE GENOMIC DNA]</scope>
    <source>
        <strain evidence="16 17">YOKOZUNA-1</strain>
    </source>
</reference>
<organism evidence="16 17">
    <name type="scientific">Ramazzottius varieornatus</name>
    <name type="common">Water bear</name>
    <name type="synonym">Tardigrade</name>
    <dbReference type="NCBI Taxonomy" id="947166"/>
    <lineage>
        <taxon>Eukaryota</taxon>
        <taxon>Metazoa</taxon>
        <taxon>Ecdysozoa</taxon>
        <taxon>Tardigrada</taxon>
        <taxon>Eutardigrada</taxon>
        <taxon>Parachela</taxon>
        <taxon>Hypsibioidea</taxon>
        <taxon>Ramazzottiidae</taxon>
        <taxon>Ramazzottius</taxon>
    </lineage>
</organism>
<evidence type="ECO:0000256" key="2">
    <source>
        <dbReference type="ARBA" id="ARBA00002819"/>
    </source>
</evidence>
<evidence type="ECO:0000313" key="16">
    <source>
        <dbReference type="EMBL" id="GAV07934.1"/>
    </source>
</evidence>
<evidence type="ECO:0000256" key="14">
    <source>
        <dbReference type="RuleBase" id="RU366068"/>
    </source>
</evidence>
<dbReference type="GO" id="GO:0004174">
    <property type="term" value="F:electron-transferring-flavoprotein dehydrogenase activity"/>
    <property type="evidence" value="ECO:0007669"/>
    <property type="project" value="UniProtKB-UniRule"/>
</dbReference>
<comment type="caution">
    <text evidence="16">The sequence shown here is derived from an EMBL/GenBank/DDBJ whole genome shotgun (WGS) entry which is preliminary data.</text>
</comment>
<evidence type="ECO:0000256" key="4">
    <source>
        <dbReference type="ARBA" id="ARBA00022485"/>
    </source>
</evidence>
<keyword evidence="11 14" id="KW-0411">Iron-sulfur</keyword>
<dbReference type="Gene3D" id="3.50.50.60">
    <property type="entry name" value="FAD/NAD(P)-binding domain"/>
    <property type="match status" value="1"/>
</dbReference>
<proteinExistence type="predicted"/>
<dbReference type="InterPro" id="IPR040156">
    <property type="entry name" value="ETF-QO"/>
</dbReference>
<evidence type="ECO:0000313" key="17">
    <source>
        <dbReference type="Proteomes" id="UP000186922"/>
    </source>
</evidence>
<dbReference type="Gene3D" id="3.30.9.90">
    <property type="match status" value="1"/>
</dbReference>
<dbReference type="EMBL" id="BDGG01000016">
    <property type="protein sequence ID" value="GAV07934.1"/>
    <property type="molecule type" value="Genomic_DNA"/>
</dbReference>
<evidence type="ECO:0000256" key="11">
    <source>
        <dbReference type="ARBA" id="ARBA00023014"/>
    </source>
</evidence>
<evidence type="ECO:0000256" key="3">
    <source>
        <dbReference type="ARBA" id="ARBA00022448"/>
    </source>
</evidence>
<dbReference type="PANTHER" id="PTHR10617">
    <property type="entry name" value="ELECTRON TRANSFER FLAVOPROTEIN-UBIQUINONE OXIDOREDUCTASE"/>
    <property type="match status" value="1"/>
</dbReference>
<evidence type="ECO:0000256" key="12">
    <source>
        <dbReference type="ARBA" id="ARBA00023075"/>
    </source>
</evidence>
<dbReference type="PANTHER" id="PTHR10617:SF107">
    <property type="entry name" value="ELECTRON TRANSFER FLAVOPROTEIN-UBIQUINONE OXIDOREDUCTASE, MITOCHONDRIAL"/>
    <property type="match status" value="1"/>
</dbReference>
<accession>A0A1D1W8U5</accession>
<evidence type="ECO:0000259" key="15">
    <source>
        <dbReference type="PROSITE" id="PS51379"/>
    </source>
</evidence>
<dbReference type="InterPro" id="IPR036188">
    <property type="entry name" value="FAD/NAD-bd_sf"/>
</dbReference>
<comment type="function">
    <text evidence="2 14">Accepts electrons from ETF and reduces ubiquinone.</text>
</comment>
<dbReference type="GO" id="GO:0005743">
    <property type="term" value="C:mitochondrial inner membrane"/>
    <property type="evidence" value="ECO:0007669"/>
    <property type="project" value="TreeGrafter"/>
</dbReference>
<dbReference type="GO" id="GO:0046872">
    <property type="term" value="F:metal ion binding"/>
    <property type="evidence" value="ECO:0007669"/>
    <property type="project" value="UniProtKB-KW"/>
</dbReference>
<evidence type="ECO:0000256" key="9">
    <source>
        <dbReference type="ARBA" id="ARBA00023002"/>
    </source>
</evidence>
<keyword evidence="12 14" id="KW-0830">Ubiquinone</keyword>
<keyword evidence="6 14" id="KW-0479">Metal-binding</keyword>
<keyword evidence="4" id="KW-0004">4Fe-4S</keyword>
<dbReference type="Proteomes" id="UP000186922">
    <property type="component" value="Unassembled WGS sequence"/>
</dbReference>
<dbReference type="Pfam" id="PF07992">
    <property type="entry name" value="Pyr_redox_2"/>
    <property type="match status" value="1"/>
</dbReference>
<dbReference type="Pfam" id="PF05187">
    <property type="entry name" value="Fer4_ETF_QO"/>
    <property type="match status" value="1"/>
</dbReference>
<keyword evidence="5 14" id="KW-0285">Flavoprotein</keyword>
<comment type="cofactor">
    <cofactor evidence="14">
        <name>[4Fe-4S] cluster</name>
        <dbReference type="ChEBI" id="CHEBI:49883"/>
    </cofactor>
    <text evidence="14">Binds 1 [4Fe-4S] cluster.</text>
</comment>